<accession>A0A1C6VKT4</accession>
<organism evidence="1 2">
    <name type="scientific">Micromonospora peucetia</name>
    <dbReference type="NCBI Taxonomy" id="47871"/>
    <lineage>
        <taxon>Bacteria</taxon>
        <taxon>Bacillati</taxon>
        <taxon>Actinomycetota</taxon>
        <taxon>Actinomycetes</taxon>
        <taxon>Micromonosporales</taxon>
        <taxon>Micromonosporaceae</taxon>
        <taxon>Micromonospora</taxon>
    </lineage>
</organism>
<evidence type="ECO:0000313" key="1">
    <source>
        <dbReference type="EMBL" id="SCL66943.1"/>
    </source>
</evidence>
<dbReference type="EMBL" id="FMIC01000002">
    <property type="protein sequence ID" value="SCL66943.1"/>
    <property type="molecule type" value="Genomic_DNA"/>
</dbReference>
<reference evidence="1 2" key="1">
    <citation type="submission" date="2016-06" db="EMBL/GenBank/DDBJ databases">
        <authorList>
            <person name="Kjaerup R.B."/>
            <person name="Dalgaard T.S."/>
            <person name="Juul-Madsen H.R."/>
        </authorList>
    </citation>
    <scope>NUCLEOTIDE SEQUENCE [LARGE SCALE GENOMIC DNA]</scope>
    <source>
        <strain evidence="1 2">DSM 43363</strain>
    </source>
</reference>
<sequence length="298" mass="32976">MLDFDEFSSAALSLVVAWRSGKTVHSRHVVVGGAVEHVLRSYAGDNAQKLQAEGGKDYTPDDDQGDAPFLRVAADELIDHVVIEALRRGPSQPLAQRSEMSKLKMYAVILGDDPTRQVMFVSRGTPIKLGEKSLVAFLSESLNKVTDPIFAFDPFFDVIIGPDGVIALNQKNFEALFKDTEAVLSKTSEWVEKLAEVLPIEGSSKIYLADQLRRNSVLRRKVQAILRKPHLKMLTTETLIQNMKKHELDPEALLSDGELIFDSETKTDILLLLNEDLFRGDFSGDSYAASKKASRASG</sequence>
<gene>
    <name evidence="1" type="ORF">GA0070608_3404</name>
</gene>
<evidence type="ECO:0000313" key="2">
    <source>
        <dbReference type="Proteomes" id="UP000199343"/>
    </source>
</evidence>
<protein>
    <recommendedName>
        <fullName evidence="3">DUF4868 domain-containing protein</fullName>
    </recommendedName>
</protein>
<dbReference type="RefSeq" id="WP_141719473.1">
    <property type="nucleotide sequence ID" value="NZ_FMIC01000002.1"/>
</dbReference>
<evidence type="ECO:0008006" key="3">
    <source>
        <dbReference type="Google" id="ProtNLM"/>
    </source>
</evidence>
<dbReference type="InterPro" id="IPR032359">
    <property type="entry name" value="KwaB-like"/>
</dbReference>
<dbReference type="Pfam" id="PF16162">
    <property type="entry name" value="KwaB"/>
    <property type="match status" value="1"/>
</dbReference>
<dbReference type="STRING" id="47871.GA0070608_3404"/>
<proteinExistence type="predicted"/>
<dbReference type="AlphaFoldDB" id="A0A1C6VKT4"/>
<name>A0A1C6VKT4_9ACTN</name>
<dbReference type="OrthoDB" id="4772260at2"/>
<dbReference type="Proteomes" id="UP000199343">
    <property type="component" value="Unassembled WGS sequence"/>
</dbReference>